<proteinExistence type="predicted"/>
<organism evidence="1 2">
    <name type="scientific">Pleurodeles waltl</name>
    <name type="common">Iberian ribbed newt</name>
    <dbReference type="NCBI Taxonomy" id="8319"/>
    <lineage>
        <taxon>Eukaryota</taxon>
        <taxon>Metazoa</taxon>
        <taxon>Chordata</taxon>
        <taxon>Craniata</taxon>
        <taxon>Vertebrata</taxon>
        <taxon>Euteleostomi</taxon>
        <taxon>Amphibia</taxon>
        <taxon>Batrachia</taxon>
        <taxon>Caudata</taxon>
        <taxon>Salamandroidea</taxon>
        <taxon>Salamandridae</taxon>
        <taxon>Pleurodelinae</taxon>
        <taxon>Pleurodeles</taxon>
    </lineage>
</organism>
<keyword evidence="2" id="KW-1185">Reference proteome</keyword>
<dbReference type="EMBL" id="JANPWB010000010">
    <property type="protein sequence ID" value="KAJ1144847.1"/>
    <property type="molecule type" value="Genomic_DNA"/>
</dbReference>
<protein>
    <submittedName>
        <fullName evidence="1">Uncharacterized protein</fullName>
    </submittedName>
</protein>
<reference evidence="1" key="1">
    <citation type="journal article" date="2022" name="bioRxiv">
        <title>Sequencing and chromosome-scale assembly of the giantPleurodeles waltlgenome.</title>
        <authorList>
            <person name="Brown T."/>
            <person name="Elewa A."/>
            <person name="Iarovenko S."/>
            <person name="Subramanian E."/>
            <person name="Araus A.J."/>
            <person name="Petzold A."/>
            <person name="Susuki M."/>
            <person name="Suzuki K.-i.T."/>
            <person name="Hayashi T."/>
            <person name="Toyoda A."/>
            <person name="Oliveira C."/>
            <person name="Osipova E."/>
            <person name="Leigh N.D."/>
            <person name="Simon A."/>
            <person name="Yun M.H."/>
        </authorList>
    </citation>
    <scope>NUCLEOTIDE SEQUENCE</scope>
    <source>
        <strain evidence="1">20211129_DDA</strain>
        <tissue evidence="1">Liver</tissue>
    </source>
</reference>
<accession>A0AAV7QZ83</accession>
<gene>
    <name evidence="1" type="ORF">NDU88_011141</name>
</gene>
<name>A0AAV7QZ83_PLEWA</name>
<dbReference type="Proteomes" id="UP001066276">
    <property type="component" value="Chromosome 6"/>
</dbReference>
<evidence type="ECO:0000313" key="1">
    <source>
        <dbReference type="EMBL" id="KAJ1144847.1"/>
    </source>
</evidence>
<dbReference type="AlphaFoldDB" id="A0AAV7QZ83"/>
<comment type="caution">
    <text evidence="1">The sequence shown here is derived from an EMBL/GenBank/DDBJ whole genome shotgun (WGS) entry which is preliminary data.</text>
</comment>
<evidence type="ECO:0000313" key="2">
    <source>
        <dbReference type="Proteomes" id="UP001066276"/>
    </source>
</evidence>
<sequence>MRFQGPDDSRTDSRTDTATPVTLLSGAHREDHNTLQIQICLQIFPTLIDSHEQVIMQLWGAKEKTRSSPSCIHPRIFSVPTELRGSQTTPGEWASRRPLTLTAVFPVRDRVGAVP</sequence>